<dbReference type="EMBL" id="AP023215">
    <property type="protein sequence ID" value="BCG49687.1"/>
    <property type="molecule type" value="Genomic_DNA"/>
</dbReference>
<evidence type="ECO:0000256" key="1">
    <source>
        <dbReference type="ARBA" id="ARBA00010645"/>
    </source>
</evidence>
<dbReference type="HAMAP" id="MF_00460">
    <property type="entry name" value="UPF0125_RnfH"/>
    <property type="match status" value="1"/>
</dbReference>
<evidence type="ECO:0000313" key="4">
    <source>
        <dbReference type="EMBL" id="BCG49687.1"/>
    </source>
</evidence>
<accession>A0A7R6VYW1</accession>
<comment type="similarity">
    <text evidence="1 2">Belongs to the UPF0125 (RnfH) family.</text>
</comment>
<name>A0A7R6VYW1_9PROT</name>
<dbReference type="InterPro" id="IPR005346">
    <property type="entry name" value="RnfH"/>
</dbReference>
<dbReference type="InterPro" id="IPR016155">
    <property type="entry name" value="Mopterin_synth/thiamin_S_b"/>
</dbReference>
<dbReference type="NCBIfam" id="NF002490">
    <property type="entry name" value="PRK01777.1"/>
    <property type="match status" value="1"/>
</dbReference>
<keyword evidence="3" id="KW-0472">Membrane</keyword>
<dbReference type="PANTHER" id="PTHR37483:SF1">
    <property type="entry name" value="UPF0125 PROTEIN RATB"/>
    <property type="match status" value="1"/>
</dbReference>
<evidence type="ECO:0000313" key="5">
    <source>
        <dbReference type="Proteomes" id="UP000595708"/>
    </source>
</evidence>
<evidence type="ECO:0000256" key="3">
    <source>
        <dbReference type="SAM" id="Phobius"/>
    </source>
</evidence>
<sequence>MIKIKIIKLIILILVNSNIIIFMIKLICVQICYADSRLQVLYKLYVTNQTSIQTAILQSNILHKISKINLINLKVGIYGKLKKLNTILRDNDRVEIYRPLIISPKELRCRKNN</sequence>
<keyword evidence="3" id="KW-1133">Transmembrane helix</keyword>
<proteinExistence type="inferred from homology"/>
<reference evidence="4 5" key="1">
    <citation type="journal article" date="2020" name="Genome Biol. Evol.">
        <title>Comparative Genomics Underlines Multiple Roles of Profftella, an Obligate Symbiont of Psyllids: Providing Toxins, Vitamins, and Carotenoids.</title>
        <authorList>
            <person name="Nakabachi A."/>
            <person name="Piel J."/>
            <person name="Malenovsky I."/>
            <person name="Hirose Y."/>
        </authorList>
    </citation>
    <scope>NUCLEOTIDE SEQUENCE [LARGE SCALE GENOMIC DNA]</scope>
    <source>
        <strain evidence="4 5">Dco</strain>
    </source>
</reference>
<organism evidence="4 5">
    <name type="scientific">Candidatus Profftella armatura</name>
    <name type="common">Diaphorina cf. continua</name>
    <dbReference type="NCBI Taxonomy" id="2661583"/>
    <lineage>
        <taxon>Bacteria</taxon>
        <taxon>Pseudomonadati</taxon>
        <taxon>Pseudomonadota</taxon>
        <taxon>Betaproteobacteria</taxon>
        <taxon>Candidatus Profftella</taxon>
    </lineage>
</organism>
<dbReference type="KEGG" id="parm:PADco_2670"/>
<dbReference type="SUPFAM" id="SSF54285">
    <property type="entry name" value="MoaD/ThiS"/>
    <property type="match status" value="1"/>
</dbReference>
<dbReference type="InterPro" id="IPR037021">
    <property type="entry name" value="RnfH_sf"/>
</dbReference>
<keyword evidence="3" id="KW-0812">Transmembrane</keyword>
<dbReference type="Pfam" id="PF03658">
    <property type="entry name" value="Ub-RnfH"/>
    <property type="match status" value="1"/>
</dbReference>
<evidence type="ECO:0000256" key="2">
    <source>
        <dbReference type="HAMAP-Rule" id="MF_00460"/>
    </source>
</evidence>
<dbReference type="AlphaFoldDB" id="A0A7R6VYW1"/>
<dbReference type="Gene3D" id="3.10.20.280">
    <property type="entry name" value="RnfH-like"/>
    <property type="match status" value="1"/>
</dbReference>
<dbReference type="Proteomes" id="UP000595708">
    <property type="component" value="Chromosome"/>
</dbReference>
<feature type="transmembrane region" description="Helical" evidence="3">
    <location>
        <begin position="7"/>
        <end position="27"/>
    </location>
</feature>
<gene>
    <name evidence="4" type="primary">rnfH</name>
    <name evidence="4" type="ORF">PADco_2670</name>
</gene>
<protein>
    <recommendedName>
        <fullName evidence="2">UPF0125 protein PADco_2670</fullName>
    </recommendedName>
</protein>
<keyword evidence="5" id="KW-1185">Reference proteome</keyword>
<dbReference type="PANTHER" id="PTHR37483">
    <property type="entry name" value="UPF0125 PROTEIN RATB"/>
    <property type="match status" value="1"/>
</dbReference>